<dbReference type="InterPro" id="IPR002545">
    <property type="entry name" value="CheW-lke_dom"/>
</dbReference>
<name>E6W0K2_DESIS</name>
<organism evidence="2 3">
    <name type="scientific">Desulfurispirillum indicum (strain ATCC BAA-1389 / DSM 22839 / S5)</name>
    <dbReference type="NCBI Taxonomy" id="653733"/>
    <lineage>
        <taxon>Bacteria</taxon>
        <taxon>Pseudomonadati</taxon>
        <taxon>Chrysiogenota</taxon>
        <taxon>Chrysiogenia</taxon>
        <taxon>Chrysiogenales</taxon>
        <taxon>Chrysiogenaceae</taxon>
        <taxon>Desulfurispirillum</taxon>
    </lineage>
</organism>
<dbReference type="AlphaFoldDB" id="E6W0K2"/>
<dbReference type="RefSeq" id="WP_013505142.1">
    <property type="nucleotide sequence ID" value="NC_014836.1"/>
</dbReference>
<keyword evidence="3" id="KW-1185">Reference proteome</keyword>
<proteinExistence type="predicted"/>
<protein>
    <submittedName>
        <fullName evidence="2">CheW domain protein</fullName>
    </submittedName>
</protein>
<dbReference type="EMBL" id="CP002432">
    <property type="protein sequence ID" value="ADU65254.1"/>
    <property type="molecule type" value="Genomic_DNA"/>
</dbReference>
<dbReference type="Gene3D" id="2.40.50.180">
    <property type="entry name" value="CheA-289, Domain 4"/>
    <property type="match status" value="1"/>
</dbReference>
<dbReference type="SMART" id="SM00260">
    <property type="entry name" value="CheW"/>
    <property type="match status" value="1"/>
</dbReference>
<dbReference type="OrthoDB" id="9794382at2"/>
<dbReference type="HOGENOM" id="CLU_1649405_0_0_0"/>
<dbReference type="PANTHER" id="PTHR47233:SF3">
    <property type="entry name" value="CHEMOTAXIS PROTEIN CHEV"/>
    <property type="match status" value="1"/>
</dbReference>
<dbReference type="InterPro" id="IPR036061">
    <property type="entry name" value="CheW-like_dom_sf"/>
</dbReference>
<dbReference type="STRING" id="653733.Selin_0503"/>
<evidence type="ECO:0000259" key="1">
    <source>
        <dbReference type="PROSITE" id="PS50851"/>
    </source>
</evidence>
<dbReference type="Proteomes" id="UP000002572">
    <property type="component" value="Chromosome"/>
</dbReference>
<evidence type="ECO:0000313" key="2">
    <source>
        <dbReference type="EMBL" id="ADU65254.1"/>
    </source>
</evidence>
<dbReference type="eggNOG" id="COG0835">
    <property type="taxonomic scope" value="Bacteria"/>
</dbReference>
<evidence type="ECO:0000313" key="3">
    <source>
        <dbReference type="Proteomes" id="UP000002572"/>
    </source>
</evidence>
<dbReference type="GO" id="GO:0006935">
    <property type="term" value="P:chemotaxis"/>
    <property type="evidence" value="ECO:0007669"/>
    <property type="project" value="InterPro"/>
</dbReference>
<dbReference type="KEGG" id="din:Selin_0503"/>
<sequence length="160" mass="18106">METNTAQPPHTGEIIEFQLHHRSADNVCVPVHYGIDVSHVREIIKVPASTPLPEAHPSILGIFHLREHIIPLINLAHWLKAEAGSPAEEKRVIVTQFQEGFHGFLVDAVNRIYQVCPEHLESTASFQQTGQRESITSVIRMDDRLIMMLDFESIIRDTSL</sequence>
<reference evidence="2 3" key="1">
    <citation type="submission" date="2010-12" db="EMBL/GenBank/DDBJ databases">
        <title>Complete sequence of Desulfurispirillum indicum S5.</title>
        <authorList>
            <consortium name="US DOE Joint Genome Institute"/>
            <person name="Lucas S."/>
            <person name="Copeland A."/>
            <person name="Lapidus A."/>
            <person name="Cheng J.-F."/>
            <person name="Goodwin L."/>
            <person name="Pitluck S."/>
            <person name="Chertkov O."/>
            <person name="Held B."/>
            <person name="Detter J.C."/>
            <person name="Han C."/>
            <person name="Tapia R."/>
            <person name="Land M."/>
            <person name="Hauser L."/>
            <person name="Kyrpides N."/>
            <person name="Ivanova N."/>
            <person name="Mikhailova N."/>
            <person name="Haggblom M."/>
            <person name="Rauschenbach I."/>
            <person name="Bini E."/>
            <person name="Woyke T."/>
        </authorList>
    </citation>
    <scope>NUCLEOTIDE SEQUENCE [LARGE SCALE GENOMIC DNA]</scope>
    <source>
        <strain evidence="3">ATCC BAA-1389 / DSM 22839 / S5</strain>
    </source>
</reference>
<dbReference type="GO" id="GO:0007165">
    <property type="term" value="P:signal transduction"/>
    <property type="evidence" value="ECO:0007669"/>
    <property type="project" value="InterPro"/>
</dbReference>
<dbReference type="PANTHER" id="PTHR47233">
    <property type="entry name" value="CHEMOTAXIS PROTEIN CHEV"/>
    <property type="match status" value="1"/>
</dbReference>
<dbReference type="Gene3D" id="2.30.30.40">
    <property type="entry name" value="SH3 Domains"/>
    <property type="match status" value="1"/>
</dbReference>
<dbReference type="InParanoid" id="E6W0K2"/>
<feature type="domain" description="CheW-like" evidence="1">
    <location>
        <begin position="11"/>
        <end position="160"/>
    </location>
</feature>
<dbReference type="SUPFAM" id="SSF50341">
    <property type="entry name" value="CheW-like"/>
    <property type="match status" value="1"/>
</dbReference>
<accession>E6W0K2</accession>
<gene>
    <name evidence="2" type="ordered locus">Selin_0503</name>
</gene>
<dbReference type="PROSITE" id="PS50851">
    <property type="entry name" value="CHEW"/>
    <property type="match status" value="1"/>
</dbReference>
<dbReference type="Pfam" id="PF01584">
    <property type="entry name" value="CheW"/>
    <property type="match status" value="1"/>
</dbReference>